<organism evidence="2 3">
    <name type="scientific">Mikania micrantha</name>
    <name type="common">bitter vine</name>
    <dbReference type="NCBI Taxonomy" id="192012"/>
    <lineage>
        <taxon>Eukaryota</taxon>
        <taxon>Viridiplantae</taxon>
        <taxon>Streptophyta</taxon>
        <taxon>Embryophyta</taxon>
        <taxon>Tracheophyta</taxon>
        <taxon>Spermatophyta</taxon>
        <taxon>Magnoliopsida</taxon>
        <taxon>eudicotyledons</taxon>
        <taxon>Gunneridae</taxon>
        <taxon>Pentapetalae</taxon>
        <taxon>asterids</taxon>
        <taxon>campanulids</taxon>
        <taxon>Asterales</taxon>
        <taxon>Asteraceae</taxon>
        <taxon>Asteroideae</taxon>
        <taxon>Heliantheae alliance</taxon>
        <taxon>Eupatorieae</taxon>
        <taxon>Mikania</taxon>
    </lineage>
</organism>
<feature type="compositionally biased region" description="Basic and acidic residues" evidence="1">
    <location>
        <begin position="7"/>
        <end position="16"/>
    </location>
</feature>
<dbReference type="AlphaFoldDB" id="A0A5N6LT53"/>
<evidence type="ECO:0000256" key="1">
    <source>
        <dbReference type="SAM" id="MobiDB-lite"/>
    </source>
</evidence>
<reference evidence="2 3" key="1">
    <citation type="submission" date="2019-05" db="EMBL/GenBank/DDBJ databases">
        <title>Mikania micrantha, genome provides insights into the molecular mechanism of rapid growth.</title>
        <authorList>
            <person name="Liu B."/>
        </authorList>
    </citation>
    <scope>NUCLEOTIDE SEQUENCE [LARGE SCALE GENOMIC DNA]</scope>
    <source>
        <strain evidence="2">NLD-2019</strain>
        <tissue evidence="2">Leaf</tissue>
    </source>
</reference>
<name>A0A5N6LT53_9ASTR</name>
<evidence type="ECO:0000313" key="3">
    <source>
        <dbReference type="Proteomes" id="UP000326396"/>
    </source>
</evidence>
<feature type="compositionally biased region" description="Basic and acidic residues" evidence="1">
    <location>
        <begin position="73"/>
        <end position="84"/>
    </location>
</feature>
<evidence type="ECO:0000313" key="2">
    <source>
        <dbReference type="EMBL" id="KAD2804465.1"/>
    </source>
</evidence>
<accession>A0A5N6LT53</accession>
<dbReference type="EMBL" id="SZYD01000018">
    <property type="protein sequence ID" value="KAD2804465.1"/>
    <property type="molecule type" value="Genomic_DNA"/>
</dbReference>
<feature type="region of interest" description="Disordered" evidence="1">
    <location>
        <begin position="1"/>
        <end position="44"/>
    </location>
</feature>
<feature type="compositionally biased region" description="Low complexity" evidence="1">
    <location>
        <begin position="17"/>
        <end position="28"/>
    </location>
</feature>
<dbReference type="Proteomes" id="UP000326396">
    <property type="component" value="Linkage Group LG8"/>
</dbReference>
<gene>
    <name evidence="2" type="ORF">E3N88_37842</name>
</gene>
<protein>
    <submittedName>
        <fullName evidence="2">Uncharacterized protein</fullName>
    </submittedName>
</protein>
<proteinExistence type="predicted"/>
<sequence length="124" mass="13826">MGGGDHLMSDVLEHDGSVQVDDVVPGQDVGHGGVHERDDDDLEENEYGEGDLQIYRLDPLADDTFDNGVPADRSGDVEDNTHKEKGVTSRIHLMRFYRWHEREVKANVAEGDVEDIDRAVFAAH</sequence>
<comment type="caution">
    <text evidence="2">The sequence shown here is derived from an EMBL/GenBank/DDBJ whole genome shotgun (WGS) entry which is preliminary data.</text>
</comment>
<keyword evidence="3" id="KW-1185">Reference proteome</keyword>
<feature type="region of interest" description="Disordered" evidence="1">
    <location>
        <begin position="63"/>
        <end position="84"/>
    </location>
</feature>